<keyword evidence="1" id="KW-1133">Transmembrane helix</keyword>
<dbReference type="STRING" id="1285242.A6A04_05315"/>
<dbReference type="RefSeq" id="WP_068494452.1">
    <property type="nucleotide sequence ID" value="NZ_LWQT01000077.1"/>
</dbReference>
<evidence type="ECO:0000313" key="2">
    <source>
        <dbReference type="EMBL" id="OAN48171.1"/>
    </source>
</evidence>
<dbReference type="AlphaFoldDB" id="A0A178MHH9"/>
<dbReference type="OrthoDB" id="7356138at2"/>
<keyword evidence="1" id="KW-0472">Membrane</keyword>
<proteinExistence type="predicted"/>
<protein>
    <submittedName>
        <fullName evidence="2">Uncharacterized protein</fullName>
    </submittedName>
</protein>
<dbReference type="EMBL" id="LWQT01000077">
    <property type="protein sequence ID" value="OAN48171.1"/>
    <property type="molecule type" value="Genomic_DNA"/>
</dbReference>
<keyword evidence="3" id="KW-1185">Reference proteome</keyword>
<dbReference type="Proteomes" id="UP000078428">
    <property type="component" value="Unassembled WGS sequence"/>
</dbReference>
<sequence>MIAEILPPDSSFSRAVYTEIRPAIPRGQWPMDALRATFMVAPDGLSLQASFEGLPGPAAAIATQVVARAKVNLVLASPVAYLAGSVVRARRWRDTFLYALLPVLFAIPLMAPLGETVMRLTMGLFALDALALILSHGALMQARGRAIEGRFIALIPTPGLRIKVPVGTPLHPQG</sequence>
<keyword evidence="1" id="KW-0812">Transmembrane</keyword>
<accession>A0A178MHH9</accession>
<gene>
    <name evidence="2" type="ORF">A6A04_05315</name>
</gene>
<feature type="transmembrane region" description="Helical" evidence="1">
    <location>
        <begin position="120"/>
        <end position="140"/>
    </location>
</feature>
<evidence type="ECO:0000313" key="3">
    <source>
        <dbReference type="Proteomes" id="UP000078428"/>
    </source>
</evidence>
<reference evidence="2 3" key="1">
    <citation type="submission" date="2016-04" db="EMBL/GenBank/DDBJ databases">
        <title>Draft genome sequence of freshwater magnetotactic bacteria Magnetospirillum marisnigri SP-1 and Magnetospirillum moscoviense BB-1.</title>
        <authorList>
            <person name="Koziaeva V."/>
            <person name="Dziuba M.V."/>
            <person name="Ivanov T.M."/>
            <person name="Kuznetsov B."/>
            <person name="Grouzdev D.S."/>
        </authorList>
    </citation>
    <scope>NUCLEOTIDE SEQUENCE [LARGE SCALE GENOMIC DNA]</scope>
    <source>
        <strain evidence="2 3">SP-1</strain>
    </source>
</reference>
<name>A0A178MHH9_9PROT</name>
<organism evidence="2 3">
    <name type="scientific">Paramagnetospirillum marisnigri</name>
    <dbReference type="NCBI Taxonomy" id="1285242"/>
    <lineage>
        <taxon>Bacteria</taxon>
        <taxon>Pseudomonadati</taxon>
        <taxon>Pseudomonadota</taxon>
        <taxon>Alphaproteobacteria</taxon>
        <taxon>Rhodospirillales</taxon>
        <taxon>Magnetospirillaceae</taxon>
        <taxon>Paramagnetospirillum</taxon>
    </lineage>
</organism>
<feature type="transmembrane region" description="Helical" evidence="1">
    <location>
        <begin position="95"/>
        <end position="114"/>
    </location>
</feature>
<evidence type="ECO:0000256" key="1">
    <source>
        <dbReference type="SAM" id="Phobius"/>
    </source>
</evidence>
<comment type="caution">
    <text evidence="2">The sequence shown here is derived from an EMBL/GenBank/DDBJ whole genome shotgun (WGS) entry which is preliminary data.</text>
</comment>